<sequence length="350" mass="39222">MQALLKKADEDPSAEFLSRYGEMADAQDVENETAIAYLLPIFHFICGVSKGESSVHASSTASSISTPTRDPLAKDISQHQRTELDVLTYEAIRIFLQNPVFPSETEAKFYDTLKTDKQLFFVLNNFVDQRFHANNVSGSKRDGISFEEFVHAYKIAISCMFCLQSLPQRGLTAEIDEIRKLVFHRCSDMTKLFVEGGIASITATASPSHHHAGSKTLSIKVKEKSRVEHSLNREILEIEAALDEVKIKTSMSKLFLFWSMVLLVSSLLSGVVPTNSIEYNPKACIDIKAQLKQKEIQLENIHVEVDSLLLKLKSLENKLTPRSKGRGKKFLRAVATAVFPIAFYESDSEK</sequence>
<keyword evidence="2" id="KW-1185">Reference proteome</keyword>
<accession>A0AAD3CL14</accession>
<dbReference type="AlphaFoldDB" id="A0AAD3CL14"/>
<evidence type="ECO:0000313" key="1">
    <source>
        <dbReference type="EMBL" id="GFH46709.1"/>
    </source>
</evidence>
<comment type="caution">
    <text evidence="1">The sequence shown here is derived from an EMBL/GenBank/DDBJ whole genome shotgun (WGS) entry which is preliminary data.</text>
</comment>
<evidence type="ECO:0000313" key="2">
    <source>
        <dbReference type="Proteomes" id="UP001054902"/>
    </source>
</evidence>
<dbReference type="Proteomes" id="UP001054902">
    <property type="component" value="Unassembled WGS sequence"/>
</dbReference>
<name>A0AAD3CL14_9STRA</name>
<reference evidence="1 2" key="1">
    <citation type="journal article" date="2021" name="Sci. Rep.">
        <title>The genome of the diatom Chaetoceros tenuissimus carries an ancient integrated fragment of an extant virus.</title>
        <authorList>
            <person name="Hongo Y."/>
            <person name="Kimura K."/>
            <person name="Takaki Y."/>
            <person name="Yoshida Y."/>
            <person name="Baba S."/>
            <person name="Kobayashi G."/>
            <person name="Nagasaki K."/>
            <person name="Hano T."/>
            <person name="Tomaru Y."/>
        </authorList>
    </citation>
    <scope>NUCLEOTIDE SEQUENCE [LARGE SCALE GENOMIC DNA]</scope>
    <source>
        <strain evidence="1 2">NIES-3715</strain>
    </source>
</reference>
<proteinExistence type="predicted"/>
<organism evidence="1 2">
    <name type="scientific">Chaetoceros tenuissimus</name>
    <dbReference type="NCBI Taxonomy" id="426638"/>
    <lineage>
        <taxon>Eukaryota</taxon>
        <taxon>Sar</taxon>
        <taxon>Stramenopiles</taxon>
        <taxon>Ochrophyta</taxon>
        <taxon>Bacillariophyta</taxon>
        <taxon>Coscinodiscophyceae</taxon>
        <taxon>Chaetocerotophycidae</taxon>
        <taxon>Chaetocerotales</taxon>
        <taxon>Chaetocerotaceae</taxon>
        <taxon>Chaetoceros</taxon>
    </lineage>
</organism>
<gene>
    <name evidence="1" type="ORF">CTEN210_03183</name>
</gene>
<dbReference type="EMBL" id="BLLK01000022">
    <property type="protein sequence ID" value="GFH46709.1"/>
    <property type="molecule type" value="Genomic_DNA"/>
</dbReference>
<protein>
    <submittedName>
        <fullName evidence="1">Uncharacterized protein</fullName>
    </submittedName>
</protein>